<dbReference type="InterPro" id="IPR038597">
    <property type="entry name" value="GGGP/HepGP_synthase_sf"/>
</dbReference>
<dbReference type="Pfam" id="PF01884">
    <property type="entry name" value="PcrB"/>
    <property type="match status" value="1"/>
</dbReference>
<feature type="binding site" evidence="9">
    <location>
        <begin position="225"/>
        <end position="226"/>
    </location>
    <ligand>
        <name>sn-glycerol 1-phosphate</name>
        <dbReference type="ChEBI" id="CHEBI:57685"/>
    </ligand>
</feature>
<comment type="catalytic activity">
    <reaction evidence="8 9">
        <text>sn-glycerol 1-phosphate + (2E,6E,10E)-geranylgeranyl diphosphate = sn-3-O-(geranylgeranyl)glycerol 1-phosphate + diphosphate</text>
        <dbReference type="Rhea" id="RHEA:23404"/>
        <dbReference type="ChEBI" id="CHEBI:33019"/>
        <dbReference type="ChEBI" id="CHEBI:57677"/>
        <dbReference type="ChEBI" id="CHEBI:57685"/>
        <dbReference type="ChEBI" id="CHEBI:58756"/>
        <dbReference type="EC" id="2.5.1.41"/>
    </reaction>
</comment>
<dbReference type="SUPFAM" id="SSF51395">
    <property type="entry name" value="FMN-linked oxidoreductases"/>
    <property type="match status" value="1"/>
</dbReference>
<dbReference type="NCBIfam" id="NF003198">
    <property type="entry name" value="PRK04169.1-2"/>
    <property type="match status" value="1"/>
</dbReference>
<keyword evidence="11" id="KW-1185">Reference proteome</keyword>
<dbReference type="PANTHER" id="PTHR40029">
    <property type="match status" value="1"/>
</dbReference>
<keyword evidence="3 9" id="KW-0479">Metal-binding</keyword>
<dbReference type="EC" id="2.5.1.41" evidence="9"/>
<evidence type="ECO:0000256" key="2">
    <source>
        <dbReference type="ARBA" id="ARBA00022679"/>
    </source>
</evidence>
<dbReference type="PANTHER" id="PTHR40029:SF2">
    <property type="entry name" value="HEPTAPRENYLGLYCERYL PHOSPHATE SYNTHASE"/>
    <property type="match status" value="1"/>
</dbReference>
<feature type="binding site" evidence="9">
    <location>
        <position position="52"/>
    </location>
    <ligand>
        <name>Mg(2+)</name>
        <dbReference type="ChEBI" id="CHEBI:18420"/>
    </ligand>
</feature>
<evidence type="ECO:0000256" key="1">
    <source>
        <dbReference type="ARBA" id="ARBA00022516"/>
    </source>
</evidence>
<comment type="similarity">
    <text evidence="9">Belongs to the GGGP/HepGP synthase family. Group II subfamily.</text>
</comment>
<feature type="binding site" evidence="9">
    <location>
        <position position="23"/>
    </location>
    <ligand>
        <name>Mg(2+)</name>
        <dbReference type="ChEBI" id="CHEBI:18420"/>
    </ligand>
</feature>
<sequence length="240" mass="26230">MNIYNHILQAKNDGNKLLAVLIDPDKFQLKNALQFIDKVNKSIITHIFIGGSEVGQNVTQQLVEVIKMLTDLPIVLFPGDVTQISKDADAILFLSLLSGRNPDYLIDKQVQAVPLLEKTQLEVISTGYILIESGKTTAVQRVTNTLPLNRTDVDAITNTAKAGELLGKKLIYLEAGSGATYEVPAEVISSVKNKIDIPLIVGGGIRTKTQIENAFIAGADMVVIGTAFEEDQQFFEQLKH</sequence>
<evidence type="ECO:0000256" key="7">
    <source>
        <dbReference type="ARBA" id="ARBA00023264"/>
    </source>
</evidence>
<evidence type="ECO:0000256" key="6">
    <source>
        <dbReference type="ARBA" id="ARBA00023209"/>
    </source>
</evidence>
<evidence type="ECO:0000313" key="10">
    <source>
        <dbReference type="EMBL" id="MDA0177698.1"/>
    </source>
</evidence>
<feature type="binding site" evidence="9">
    <location>
        <begin position="172"/>
        <end position="178"/>
    </location>
    <ligand>
        <name>sn-glycerol 1-phosphate</name>
        <dbReference type="ChEBI" id="CHEBI:57685"/>
    </ligand>
</feature>
<reference evidence="10" key="1">
    <citation type="submission" date="2022-11" db="EMBL/GenBank/DDBJ databases">
        <title>Refractory cell wall polysaccharides provide important carbon source for microbial heterotrophs in the hadal ocean.</title>
        <authorList>
            <person name="Zhu X."/>
        </authorList>
    </citation>
    <scope>NUCLEOTIDE SEQUENCE</scope>
    <source>
        <strain evidence="10">MTRN7</strain>
    </source>
</reference>
<evidence type="ECO:0000256" key="8">
    <source>
        <dbReference type="ARBA" id="ARBA00047288"/>
    </source>
</evidence>
<keyword evidence="5 9" id="KW-0443">Lipid metabolism</keyword>
<comment type="function">
    <text evidence="9">Prenyltransferase that catalyzes the transfer of the geranylgeranyl moiety of geranylgeranyl diphosphate (GGPP) to the C3 hydroxyl of sn-glycerol-1-phosphate (G1P).</text>
</comment>
<name>A0ABT4S0U5_9FLAO</name>
<evidence type="ECO:0000256" key="9">
    <source>
        <dbReference type="HAMAP-Rule" id="MF_00112"/>
    </source>
</evidence>
<dbReference type="EMBL" id="JAPFGC010000002">
    <property type="protein sequence ID" value="MDA0177698.1"/>
    <property type="molecule type" value="Genomic_DNA"/>
</dbReference>
<proteinExistence type="inferred from homology"/>
<keyword evidence="2 9" id="KW-0808">Transferase</keyword>
<dbReference type="NCBIfam" id="TIGR01768">
    <property type="entry name" value="GGGP-family"/>
    <property type="match status" value="1"/>
</dbReference>
<keyword evidence="7 9" id="KW-1208">Phospholipid metabolism</keyword>
<dbReference type="HAMAP" id="MF_00112">
    <property type="entry name" value="GGGP_HepGP_synthase"/>
    <property type="match status" value="1"/>
</dbReference>
<protein>
    <recommendedName>
        <fullName evidence="9">Geranylgeranylglyceryl phosphate synthase</fullName>
        <shortName evidence="9">GGGP synthase</shortName>
        <shortName evidence="9">GGGPS</shortName>
        <ecNumber evidence="9">2.5.1.41</ecNumber>
    </recommendedName>
    <alternativeName>
        <fullName evidence="9">(S)-3-O-geranylgeranylglyceryl phosphate synthase</fullName>
    </alternativeName>
    <alternativeName>
        <fullName evidence="9">Phosphoglycerol geranylgeranyltransferase</fullName>
    </alternativeName>
</protein>
<accession>A0ABT4S0U5</accession>
<dbReference type="InterPro" id="IPR008205">
    <property type="entry name" value="GGGP_HepGP_synthase"/>
</dbReference>
<keyword evidence="1 9" id="KW-0444">Lipid biosynthesis</keyword>
<dbReference type="RefSeq" id="WP_270005550.1">
    <property type="nucleotide sequence ID" value="NZ_JAPFGC010000002.1"/>
</dbReference>
<organism evidence="10 11">
    <name type="scientific">Mesoflavibacter profundi</name>
    <dbReference type="NCBI Taxonomy" id="2708110"/>
    <lineage>
        <taxon>Bacteria</taxon>
        <taxon>Pseudomonadati</taxon>
        <taxon>Bacteroidota</taxon>
        <taxon>Flavobacteriia</taxon>
        <taxon>Flavobacteriales</taxon>
        <taxon>Flavobacteriaceae</taxon>
        <taxon>Mesoflavibacter</taxon>
    </lineage>
</organism>
<evidence type="ECO:0000256" key="4">
    <source>
        <dbReference type="ARBA" id="ARBA00022842"/>
    </source>
</evidence>
<evidence type="ECO:0000256" key="5">
    <source>
        <dbReference type="ARBA" id="ARBA00023098"/>
    </source>
</evidence>
<feature type="binding site" evidence="9">
    <location>
        <begin position="203"/>
        <end position="204"/>
    </location>
    <ligand>
        <name>sn-glycerol 1-phosphate</name>
        <dbReference type="ChEBI" id="CHEBI:57685"/>
    </ligand>
</feature>
<comment type="caution">
    <text evidence="9">Lacks conserved residue(s) required for the propagation of feature annotation.</text>
</comment>
<dbReference type="InterPro" id="IPR039074">
    <property type="entry name" value="GGGP/HepGP_synthase_I"/>
</dbReference>
<dbReference type="InterPro" id="IPR010946">
    <property type="entry name" value="GGGP_synth"/>
</dbReference>
<gene>
    <name evidence="10" type="ORF">OOZ35_09370</name>
</gene>
<comment type="caution">
    <text evidence="10">The sequence shown here is derived from an EMBL/GenBank/DDBJ whole genome shotgun (WGS) entry which is preliminary data.</text>
</comment>
<dbReference type="NCBIfam" id="TIGR01769">
    <property type="entry name" value="GGGP"/>
    <property type="match status" value="1"/>
</dbReference>
<keyword evidence="4 9" id="KW-0460">Magnesium</keyword>
<evidence type="ECO:0000256" key="3">
    <source>
        <dbReference type="ARBA" id="ARBA00022723"/>
    </source>
</evidence>
<keyword evidence="6 9" id="KW-0594">Phospholipid biosynthesis</keyword>
<evidence type="ECO:0000313" key="11">
    <source>
        <dbReference type="Proteomes" id="UP001149142"/>
    </source>
</evidence>
<dbReference type="Gene3D" id="3.20.20.390">
    <property type="entry name" value="FMN-linked oxidoreductases"/>
    <property type="match status" value="1"/>
</dbReference>
<comment type="cofactor">
    <cofactor evidence="9">
        <name>Mg(2+)</name>
        <dbReference type="ChEBI" id="CHEBI:18420"/>
    </cofactor>
</comment>
<dbReference type="Proteomes" id="UP001149142">
    <property type="component" value="Unassembled WGS sequence"/>
</dbReference>